<comment type="caution">
    <text evidence="1">The sequence shown here is derived from an EMBL/GenBank/DDBJ whole genome shotgun (WGS) entry which is preliminary data.</text>
</comment>
<keyword evidence="2" id="KW-1185">Reference proteome</keyword>
<dbReference type="EMBL" id="JABDYF010000003">
    <property type="protein sequence ID" value="MBX5089391.1"/>
    <property type="molecule type" value="Genomic_DNA"/>
</dbReference>
<proteinExistence type="predicted"/>
<dbReference type="Proteomes" id="UP000770629">
    <property type="component" value="Unassembled WGS sequence"/>
</dbReference>
<sequence>MSKRAEKPVYAFIRHGNSLRPEMAYDLQALDGIEQGQRVKVEIRQWRNMDRLKAYWATLQDCIDATGCAPSKEALDAYIRPAVNFVDTLRLANGFLVGVPRAINTRECEEPEMIAFFNAATELLAREFGYVAPETEKKGRAA</sequence>
<name>A0ABS7IFR3_9HYPH</name>
<accession>A0ABS7IFR3</accession>
<gene>
    <name evidence="1" type="ORF">HJB60_09425</name>
</gene>
<evidence type="ECO:0008006" key="3">
    <source>
        <dbReference type="Google" id="ProtNLM"/>
    </source>
</evidence>
<evidence type="ECO:0000313" key="1">
    <source>
        <dbReference type="EMBL" id="MBX5089391.1"/>
    </source>
</evidence>
<protein>
    <recommendedName>
        <fullName evidence="3">Histidine phosphatase family protein</fullName>
    </recommendedName>
</protein>
<evidence type="ECO:0000313" key="2">
    <source>
        <dbReference type="Proteomes" id="UP000770629"/>
    </source>
</evidence>
<organism evidence="1 2">
    <name type="scientific">Rhizobium lentis</name>
    <dbReference type="NCBI Taxonomy" id="1138194"/>
    <lineage>
        <taxon>Bacteria</taxon>
        <taxon>Pseudomonadati</taxon>
        <taxon>Pseudomonadota</taxon>
        <taxon>Alphaproteobacteria</taxon>
        <taxon>Hyphomicrobiales</taxon>
        <taxon>Rhizobiaceae</taxon>
        <taxon>Rhizobium/Agrobacterium group</taxon>
        <taxon>Rhizobium</taxon>
    </lineage>
</organism>
<dbReference type="RefSeq" id="WP_221119272.1">
    <property type="nucleotide sequence ID" value="NZ_JABDYF010000003.1"/>
</dbReference>
<reference evidence="1 2" key="1">
    <citation type="submission" date="2020-04" db="EMBL/GenBank/DDBJ databases">
        <title>Global-level population genomics: horizontal gene transfer, symbiosis and evolution in Rhizobia.</title>
        <authorList>
            <person name="Gai Y."/>
        </authorList>
    </citation>
    <scope>NUCLEOTIDE SEQUENCE [LARGE SCALE GENOMIC DNA]</scope>
    <source>
        <strain evidence="1 2">BLR33</strain>
    </source>
</reference>